<evidence type="ECO:0000313" key="2">
    <source>
        <dbReference type="EMBL" id="WYJ77003.1"/>
    </source>
</evidence>
<dbReference type="SUPFAM" id="SSF54593">
    <property type="entry name" value="Glyoxalase/Bleomycin resistance protein/Dihydroxybiphenyl dioxygenase"/>
    <property type="match status" value="1"/>
</dbReference>
<dbReference type="Proteomes" id="UP000664701">
    <property type="component" value="Chromosome"/>
</dbReference>
<sequence>MFSNEMQVMIYVDDVPAAVDFWTELGFIVIEKQELDGTLVVEIAASSDAQTHFVLYDREFIERHSPEVATNSPSIMFVSNQIVDLYKKLLSMDVEVGELIQMEEQMVFNFADRDGNYYAVSGK</sequence>
<keyword evidence="3" id="KW-1185">Reference proteome</keyword>
<dbReference type="InterPro" id="IPR029068">
    <property type="entry name" value="Glyas_Bleomycin-R_OHBP_Dase"/>
</dbReference>
<accession>A0ABZ2SMF4</accession>
<proteinExistence type="predicted"/>
<reference evidence="2 3" key="2">
    <citation type="submission" date="2024-03" db="EMBL/GenBank/DDBJ databases">
        <title>The Genome Sequence of Enterococcus sp. DIV2402.</title>
        <authorList>
            <consortium name="The Broad Institute Genomics Platform"/>
            <consortium name="The Broad Institute Microbial Omics Core"/>
            <consortium name="The Broad Institute Genomic Center for Infectious Diseases"/>
            <person name="Earl A."/>
            <person name="Manson A."/>
            <person name="Gilmore M."/>
            <person name="Schwartman J."/>
            <person name="Shea T."/>
            <person name="Abouelleil A."/>
            <person name="Cao P."/>
            <person name="Chapman S."/>
            <person name="Cusick C."/>
            <person name="Young S."/>
            <person name="Neafsey D."/>
            <person name="Nusbaum C."/>
            <person name="Birren B."/>
        </authorList>
    </citation>
    <scope>NUCLEOTIDE SEQUENCE [LARGE SCALE GENOMIC DNA]</scope>
    <source>
        <strain evidence="2 3">DIV2402</strain>
    </source>
</reference>
<organism evidence="2 3">
    <name type="scientific">Candidatus Enterococcus lowellii</name>
    <dbReference type="NCBI Taxonomy" id="2230877"/>
    <lineage>
        <taxon>Bacteria</taxon>
        <taxon>Bacillati</taxon>
        <taxon>Bacillota</taxon>
        <taxon>Bacilli</taxon>
        <taxon>Lactobacillales</taxon>
        <taxon>Enterococcaceae</taxon>
        <taxon>Enterococcus</taxon>
    </lineage>
</organism>
<evidence type="ECO:0000313" key="3">
    <source>
        <dbReference type="Proteomes" id="UP000664701"/>
    </source>
</evidence>
<dbReference type="PANTHER" id="PTHR36437">
    <property type="entry name" value="GLYOXALASE/BLEOMYCIN RESISTANCE PROTEIN/DIOXYGENASE"/>
    <property type="match status" value="1"/>
</dbReference>
<name>A0ABZ2SMF4_9ENTE</name>
<dbReference type="Pfam" id="PF00903">
    <property type="entry name" value="Glyoxalase"/>
    <property type="match status" value="1"/>
</dbReference>
<dbReference type="InterPro" id="IPR037523">
    <property type="entry name" value="VOC_core"/>
</dbReference>
<reference evidence="2 3" key="1">
    <citation type="submission" date="2021-03" db="EMBL/GenBank/DDBJ databases">
        <authorList>
            <person name="Gilmore M.S."/>
            <person name="Schwartzman J."/>
            <person name="Van Tyne D."/>
            <person name="Martin M."/>
            <person name="Earl A.M."/>
            <person name="Manson A.L."/>
            <person name="Straub T."/>
            <person name="Salamzade R."/>
            <person name="Saavedra J."/>
            <person name="Lebreton F."/>
            <person name="Prichula J."/>
            <person name="Schaufler K."/>
            <person name="Gaca A."/>
            <person name="Sgardioli B."/>
            <person name="Wagenaar J."/>
            <person name="Strong T."/>
        </authorList>
    </citation>
    <scope>NUCLEOTIDE SEQUENCE [LARGE SCALE GENOMIC DNA]</scope>
    <source>
        <strain evidence="2 3">DIV2402</strain>
    </source>
</reference>
<keyword evidence="2" id="KW-0456">Lyase</keyword>
<dbReference type="Gene3D" id="3.10.180.10">
    <property type="entry name" value="2,3-Dihydroxybiphenyl 1,2-Dioxygenase, domain 1"/>
    <property type="match status" value="1"/>
</dbReference>
<dbReference type="EMBL" id="CP147251">
    <property type="protein sequence ID" value="WYJ77003.1"/>
    <property type="molecule type" value="Genomic_DNA"/>
</dbReference>
<protein>
    <submittedName>
        <fullName evidence="2">Lactoylglutathione lyase</fullName>
    </submittedName>
</protein>
<dbReference type="PROSITE" id="PS51819">
    <property type="entry name" value="VOC"/>
    <property type="match status" value="1"/>
</dbReference>
<dbReference type="InterPro" id="IPR004360">
    <property type="entry name" value="Glyas_Fos-R_dOase_dom"/>
</dbReference>
<evidence type="ECO:0000259" key="1">
    <source>
        <dbReference type="PROSITE" id="PS51819"/>
    </source>
</evidence>
<dbReference type="GO" id="GO:0016829">
    <property type="term" value="F:lyase activity"/>
    <property type="evidence" value="ECO:0007669"/>
    <property type="project" value="UniProtKB-KW"/>
</dbReference>
<dbReference type="PANTHER" id="PTHR36437:SF2">
    <property type="entry name" value="GLYOXALASE_BLEOMYCIN RESISTANCE PROTEIN_DIOXYGENASE"/>
    <property type="match status" value="1"/>
</dbReference>
<feature type="domain" description="VOC" evidence="1">
    <location>
        <begin position="4"/>
        <end position="123"/>
    </location>
</feature>
<dbReference type="RefSeq" id="WP_207940818.1">
    <property type="nucleotide sequence ID" value="NZ_CP147251.1"/>
</dbReference>
<gene>
    <name evidence="2" type="ORF">DOK78_001641</name>
</gene>